<evidence type="ECO:0000313" key="1">
    <source>
        <dbReference type="EMBL" id="MBK9795257.1"/>
    </source>
</evidence>
<comment type="caution">
    <text evidence="1">The sequence shown here is derived from an EMBL/GenBank/DDBJ whole genome shotgun (WGS) entry which is preliminary data.</text>
</comment>
<sequence length="57" mass="6373">MGQRLIVFKNDGHWPDNLKSMPVHYNAHLEWFQTYLGGGPPLGAPRTWCGTSSSTSK</sequence>
<name>A0A9D7XGR1_9BACT</name>
<organism evidence="1 2">
    <name type="scientific">Candidatus Geothrix skivensis</name>
    <dbReference type="NCBI Taxonomy" id="2954439"/>
    <lineage>
        <taxon>Bacteria</taxon>
        <taxon>Pseudomonadati</taxon>
        <taxon>Acidobacteriota</taxon>
        <taxon>Holophagae</taxon>
        <taxon>Holophagales</taxon>
        <taxon>Holophagaceae</taxon>
        <taxon>Geothrix</taxon>
    </lineage>
</organism>
<dbReference type="Proteomes" id="UP000886657">
    <property type="component" value="Unassembled WGS sequence"/>
</dbReference>
<dbReference type="AlphaFoldDB" id="A0A9D7XGR1"/>
<protein>
    <submittedName>
        <fullName evidence="1">Uncharacterized protein</fullName>
    </submittedName>
</protein>
<reference evidence="1" key="1">
    <citation type="submission" date="2020-10" db="EMBL/GenBank/DDBJ databases">
        <title>Connecting structure to function with the recovery of over 1000 high-quality activated sludge metagenome-assembled genomes encoding full-length rRNA genes using long-read sequencing.</title>
        <authorList>
            <person name="Singleton C.M."/>
            <person name="Petriglieri F."/>
            <person name="Kristensen J.M."/>
            <person name="Kirkegaard R.H."/>
            <person name="Michaelsen T.Y."/>
            <person name="Andersen M.H."/>
            <person name="Karst S.M."/>
            <person name="Dueholm M.S."/>
            <person name="Nielsen P.H."/>
            <person name="Albertsen M."/>
        </authorList>
    </citation>
    <scope>NUCLEOTIDE SEQUENCE</scope>
    <source>
        <strain evidence="1">Skiv_18-Q3-R9-52_MAXAC.067</strain>
    </source>
</reference>
<dbReference type="EMBL" id="JADKIO010000005">
    <property type="protein sequence ID" value="MBK9795257.1"/>
    <property type="molecule type" value="Genomic_DNA"/>
</dbReference>
<gene>
    <name evidence="1" type="ORF">IPP58_01935</name>
</gene>
<evidence type="ECO:0000313" key="2">
    <source>
        <dbReference type="Proteomes" id="UP000886657"/>
    </source>
</evidence>
<proteinExistence type="predicted"/>
<accession>A0A9D7XGR1</accession>